<comment type="catalytic activity">
    <reaction evidence="1">
        <text>Hydrolysis of DNA containing ring-opened 7-methylguanine residues, releasing 2,6-diamino-4-hydroxy-5-(N-methyl)formamidopyrimidine.</text>
        <dbReference type="EC" id="3.2.2.23"/>
    </reaction>
</comment>
<evidence type="ECO:0000256" key="8">
    <source>
        <dbReference type="ARBA" id="ARBA00022801"/>
    </source>
</evidence>
<accession>A0A1F5WYW5</accession>
<keyword evidence="6" id="KW-0227">DNA damage</keyword>
<evidence type="ECO:0000256" key="12">
    <source>
        <dbReference type="ARBA" id="ARBA00023239"/>
    </source>
</evidence>
<proteinExistence type="inferred from homology"/>
<dbReference type="GO" id="GO:0008270">
    <property type="term" value="F:zinc ion binding"/>
    <property type="evidence" value="ECO:0007669"/>
    <property type="project" value="UniProtKB-KW"/>
</dbReference>
<keyword evidence="10" id="KW-0238">DNA-binding</keyword>
<evidence type="ECO:0000256" key="6">
    <source>
        <dbReference type="ARBA" id="ARBA00022763"/>
    </source>
</evidence>
<evidence type="ECO:0000256" key="7">
    <source>
        <dbReference type="ARBA" id="ARBA00022771"/>
    </source>
</evidence>
<comment type="cofactor">
    <cofactor evidence="2">
        <name>Zn(2+)</name>
        <dbReference type="ChEBI" id="CHEBI:29105"/>
    </cofactor>
</comment>
<comment type="caution">
    <text evidence="19">The sequence shown here is derived from an EMBL/GenBank/DDBJ whole genome shotgun (WGS) entry which is preliminary data.</text>
</comment>
<dbReference type="SMART" id="SM00898">
    <property type="entry name" value="Fapy_DNA_glyco"/>
    <property type="match status" value="1"/>
</dbReference>
<comment type="catalytic activity">
    <reaction evidence="15">
        <text>2'-deoxyribonucleotide-(2'-deoxyribose 5'-phosphate)-2'-deoxyribonucleotide-DNA = a 3'-end 2'-deoxyribonucleotide-(2,3-dehydro-2,3-deoxyribose 5'-phosphate)-DNA + a 5'-end 5'-phospho-2'-deoxyribonucleoside-DNA + H(+)</text>
        <dbReference type="Rhea" id="RHEA:66592"/>
        <dbReference type="Rhea" id="RHEA-COMP:13180"/>
        <dbReference type="Rhea" id="RHEA-COMP:16897"/>
        <dbReference type="Rhea" id="RHEA-COMP:17067"/>
        <dbReference type="ChEBI" id="CHEBI:15378"/>
        <dbReference type="ChEBI" id="CHEBI:136412"/>
        <dbReference type="ChEBI" id="CHEBI:157695"/>
        <dbReference type="ChEBI" id="CHEBI:167181"/>
        <dbReference type="EC" id="4.2.99.18"/>
    </reaction>
</comment>
<evidence type="ECO:0000313" key="19">
    <source>
        <dbReference type="EMBL" id="OGF80830.1"/>
    </source>
</evidence>
<dbReference type="InterPro" id="IPR020629">
    <property type="entry name" value="FPG_Glyclase"/>
</dbReference>
<dbReference type="Gene3D" id="3.20.190.10">
    <property type="entry name" value="MutM-like, N-terminal"/>
    <property type="match status" value="1"/>
</dbReference>
<dbReference type="NCBIfam" id="NF002211">
    <property type="entry name" value="PRK01103.1"/>
    <property type="match status" value="1"/>
</dbReference>
<dbReference type="AlphaFoldDB" id="A0A1F5WYW5"/>
<dbReference type="FunFam" id="1.10.8.50:FF:000003">
    <property type="entry name" value="Formamidopyrimidine-DNA glycosylase"/>
    <property type="match status" value="1"/>
</dbReference>
<dbReference type="Proteomes" id="UP000178114">
    <property type="component" value="Unassembled WGS sequence"/>
</dbReference>
<sequence length="278" mass="31564">MPELPEAEITKRKLEPLLKGKRILLVRRSLGKGGNLWKKISGVERRGKAILIWLEPKLGVEASYLLAFHMRMSGKLLMVNRNHHDKYIRRRFQLSDGKDLAFHDVRRFGVVWYGKAKKVLQDNYFKTLGEDALAISLEGLKKLLNAKSITPLIPLTLRGTKIKSFLLNQKNIAGIGNICADEILWKAKIHPERKISDLNDNEIKTLWSSLRAVLLLSIKLGGSSMRDWFHPDGDSGGYFEKRAVYGRAGKKCFSCKSLINKSKVAGRGTYFCKVCQKK</sequence>
<protein>
    <submittedName>
        <fullName evidence="19">DNA-formamidopyrimidine glycosylase</fullName>
    </submittedName>
</protein>
<dbReference type="InterPro" id="IPR015886">
    <property type="entry name" value="H2TH_FPG"/>
</dbReference>
<dbReference type="STRING" id="1798351.A2930_00440"/>
<dbReference type="CDD" id="cd08966">
    <property type="entry name" value="EcFpg-like_N"/>
    <property type="match status" value="1"/>
</dbReference>
<evidence type="ECO:0000313" key="20">
    <source>
        <dbReference type="Proteomes" id="UP000178114"/>
    </source>
</evidence>
<keyword evidence="7 16" id="KW-0863">Zinc-finger</keyword>
<evidence type="ECO:0000256" key="1">
    <source>
        <dbReference type="ARBA" id="ARBA00001668"/>
    </source>
</evidence>
<evidence type="ECO:0000256" key="11">
    <source>
        <dbReference type="ARBA" id="ARBA00023204"/>
    </source>
</evidence>
<evidence type="ECO:0000256" key="5">
    <source>
        <dbReference type="ARBA" id="ARBA00022723"/>
    </source>
</evidence>
<dbReference type="InterPro" id="IPR000214">
    <property type="entry name" value="Znf_DNA_glyclase/AP_lyase"/>
</dbReference>
<dbReference type="Pfam" id="PF06831">
    <property type="entry name" value="H2TH"/>
    <property type="match status" value="1"/>
</dbReference>
<dbReference type="InterPro" id="IPR015887">
    <property type="entry name" value="DNA_glyclase_Znf_dom_DNA_BS"/>
</dbReference>
<reference evidence="19 20" key="1">
    <citation type="journal article" date="2016" name="Nat. Commun.">
        <title>Thousands of microbial genomes shed light on interconnected biogeochemical processes in an aquifer system.</title>
        <authorList>
            <person name="Anantharaman K."/>
            <person name="Brown C.T."/>
            <person name="Hug L.A."/>
            <person name="Sharon I."/>
            <person name="Castelle C.J."/>
            <person name="Probst A.J."/>
            <person name="Thomas B.C."/>
            <person name="Singh A."/>
            <person name="Wilkins M.J."/>
            <person name="Karaoz U."/>
            <person name="Brodie E.L."/>
            <person name="Williams K.H."/>
            <person name="Hubbard S.S."/>
            <person name="Banfield J.F."/>
        </authorList>
    </citation>
    <scope>NUCLEOTIDE SEQUENCE [LARGE SCALE GENOMIC DNA]</scope>
</reference>
<evidence type="ECO:0000259" key="17">
    <source>
        <dbReference type="PROSITE" id="PS51066"/>
    </source>
</evidence>
<organism evidence="19 20">
    <name type="scientific">Candidatus Giovannonibacteria bacterium RIFCSPLOWO2_01_FULL_45_34</name>
    <dbReference type="NCBI Taxonomy" id="1798351"/>
    <lineage>
        <taxon>Bacteria</taxon>
        <taxon>Candidatus Giovannoniibacteriota</taxon>
    </lineage>
</organism>
<keyword evidence="11" id="KW-0234">DNA repair</keyword>
<dbReference type="PROSITE" id="PS51068">
    <property type="entry name" value="FPG_CAT"/>
    <property type="match status" value="1"/>
</dbReference>
<gene>
    <name evidence="19" type="ORF">A2930_00440</name>
</gene>
<dbReference type="GO" id="GO:0140078">
    <property type="term" value="F:class I DNA-(apurinic or apyrimidinic site) endonuclease activity"/>
    <property type="evidence" value="ECO:0007669"/>
    <property type="project" value="UniProtKB-EC"/>
</dbReference>
<dbReference type="Pfam" id="PF01149">
    <property type="entry name" value="Fapy_DNA_glyco"/>
    <property type="match status" value="1"/>
</dbReference>
<evidence type="ECO:0000256" key="9">
    <source>
        <dbReference type="ARBA" id="ARBA00022833"/>
    </source>
</evidence>
<dbReference type="GO" id="GO:0006284">
    <property type="term" value="P:base-excision repair"/>
    <property type="evidence" value="ECO:0007669"/>
    <property type="project" value="InterPro"/>
</dbReference>
<dbReference type="InterPro" id="IPR012319">
    <property type="entry name" value="FPG_cat"/>
</dbReference>
<evidence type="ECO:0000256" key="10">
    <source>
        <dbReference type="ARBA" id="ARBA00023125"/>
    </source>
</evidence>
<dbReference type="PROSITE" id="PS01242">
    <property type="entry name" value="ZF_FPG_1"/>
    <property type="match status" value="1"/>
</dbReference>
<dbReference type="NCBIfam" id="TIGR00577">
    <property type="entry name" value="fpg"/>
    <property type="match status" value="1"/>
</dbReference>
<evidence type="ECO:0000259" key="18">
    <source>
        <dbReference type="PROSITE" id="PS51068"/>
    </source>
</evidence>
<dbReference type="SUPFAM" id="SSF46946">
    <property type="entry name" value="S13-like H2TH domain"/>
    <property type="match status" value="1"/>
</dbReference>
<dbReference type="GO" id="GO:0003684">
    <property type="term" value="F:damaged DNA binding"/>
    <property type="evidence" value="ECO:0007669"/>
    <property type="project" value="InterPro"/>
</dbReference>
<evidence type="ECO:0000256" key="14">
    <source>
        <dbReference type="ARBA" id="ARBA00023295"/>
    </source>
</evidence>
<keyword evidence="12" id="KW-0456">Lyase</keyword>
<feature type="domain" description="Formamidopyrimidine-DNA glycosylase catalytic" evidence="18">
    <location>
        <begin position="2"/>
        <end position="109"/>
    </location>
</feature>
<dbReference type="SUPFAM" id="SSF57716">
    <property type="entry name" value="Glucocorticoid receptor-like (DNA-binding domain)"/>
    <property type="match status" value="1"/>
</dbReference>
<dbReference type="SUPFAM" id="SSF81624">
    <property type="entry name" value="N-terminal domain of MutM-like DNA repair proteins"/>
    <property type="match status" value="1"/>
</dbReference>
<evidence type="ECO:0000256" key="4">
    <source>
        <dbReference type="ARBA" id="ARBA00011245"/>
    </source>
</evidence>
<keyword evidence="8" id="KW-0378">Hydrolase</keyword>
<evidence type="ECO:0000256" key="2">
    <source>
        <dbReference type="ARBA" id="ARBA00001947"/>
    </source>
</evidence>
<evidence type="ECO:0000256" key="13">
    <source>
        <dbReference type="ARBA" id="ARBA00023268"/>
    </source>
</evidence>
<dbReference type="PANTHER" id="PTHR22993:SF9">
    <property type="entry name" value="FORMAMIDOPYRIMIDINE-DNA GLYCOSYLASE"/>
    <property type="match status" value="1"/>
</dbReference>
<feature type="domain" description="FPG-type" evidence="17">
    <location>
        <begin position="243"/>
        <end position="277"/>
    </location>
</feature>
<evidence type="ECO:0000256" key="15">
    <source>
        <dbReference type="ARBA" id="ARBA00044632"/>
    </source>
</evidence>
<dbReference type="Gene3D" id="1.10.8.50">
    <property type="match status" value="1"/>
</dbReference>
<keyword evidence="13" id="KW-0511">Multifunctional enzyme</keyword>
<dbReference type="EMBL" id="MFID01000027">
    <property type="protein sequence ID" value="OGF80830.1"/>
    <property type="molecule type" value="Genomic_DNA"/>
</dbReference>
<dbReference type="InterPro" id="IPR035937">
    <property type="entry name" value="FPG_N"/>
</dbReference>
<evidence type="ECO:0000256" key="16">
    <source>
        <dbReference type="PROSITE-ProRule" id="PRU00391"/>
    </source>
</evidence>
<comment type="similarity">
    <text evidence="3">Belongs to the FPG family.</text>
</comment>
<name>A0A1F5WYW5_9BACT</name>
<dbReference type="PANTHER" id="PTHR22993">
    <property type="entry name" value="FORMAMIDOPYRIMIDINE-DNA GLYCOSYLASE"/>
    <property type="match status" value="1"/>
</dbReference>
<evidence type="ECO:0000256" key="3">
    <source>
        <dbReference type="ARBA" id="ARBA00009409"/>
    </source>
</evidence>
<dbReference type="SMART" id="SM01232">
    <property type="entry name" value="H2TH"/>
    <property type="match status" value="1"/>
</dbReference>
<keyword evidence="5" id="KW-0479">Metal-binding</keyword>
<dbReference type="InterPro" id="IPR010979">
    <property type="entry name" value="Ribosomal_uS13-like_H2TH"/>
</dbReference>
<dbReference type="GO" id="GO:0034039">
    <property type="term" value="F:8-oxo-7,8-dihydroguanine DNA N-glycosylase activity"/>
    <property type="evidence" value="ECO:0007669"/>
    <property type="project" value="TreeGrafter"/>
</dbReference>
<keyword evidence="9" id="KW-0862">Zinc</keyword>
<keyword evidence="14" id="KW-0326">Glycosidase</keyword>
<comment type="subunit">
    <text evidence="4">Monomer.</text>
</comment>
<dbReference type="PROSITE" id="PS51066">
    <property type="entry name" value="ZF_FPG_2"/>
    <property type="match status" value="1"/>
</dbReference>